<dbReference type="InterPro" id="IPR002110">
    <property type="entry name" value="Ankyrin_rpt"/>
</dbReference>
<evidence type="ECO:0000259" key="4">
    <source>
        <dbReference type="PROSITE" id="PS50175"/>
    </source>
</evidence>
<evidence type="ECO:0000256" key="1">
    <source>
        <dbReference type="ARBA" id="ARBA00022737"/>
    </source>
</evidence>
<proteinExistence type="predicted"/>
<gene>
    <name evidence="5" type="ORF">RKE40_11625</name>
</gene>
<dbReference type="PROSITE" id="PS50297">
    <property type="entry name" value="ANK_REP_REGION"/>
    <property type="match status" value="3"/>
</dbReference>
<comment type="caution">
    <text evidence="5">The sequence shown here is derived from an EMBL/GenBank/DDBJ whole genome shotgun (WGS) entry which is preliminary data.</text>
</comment>
<dbReference type="Pfam" id="PF12796">
    <property type="entry name" value="Ank_2"/>
    <property type="match status" value="2"/>
</dbReference>
<dbReference type="SUPFAM" id="SSF48403">
    <property type="entry name" value="Ankyrin repeat"/>
    <property type="match status" value="1"/>
</dbReference>
<evidence type="ECO:0000313" key="6">
    <source>
        <dbReference type="Proteomes" id="UP001254257"/>
    </source>
</evidence>
<dbReference type="InterPro" id="IPR036770">
    <property type="entry name" value="Ankyrin_rpt-contain_sf"/>
</dbReference>
<dbReference type="PROSITE" id="PS50088">
    <property type="entry name" value="ANK_REPEAT"/>
    <property type="match status" value="3"/>
</dbReference>
<evidence type="ECO:0000256" key="3">
    <source>
        <dbReference type="PROSITE-ProRule" id="PRU00023"/>
    </source>
</evidence>
<accession>A0ABU3S6W1</accession>
<dbReference type="RefSeq" id="WP_316018406.1">
    <property type="nucleotide sequence ID" value="NZ_JAWDID010000014.1"/>
</dbReference>
<dbReference type="InterPro" id="IPR001995">
    <property type="entry name" value="Peptidase_A2_cat"/>
</dbReference>
<dbReference type="PROSITE" id="PS50175">
    <property type="entry name" value="ASP_PROT_RETROV"/>
    <property type="match status" value="1"/>
</dbReference>
<sequence length="340" mass="35880">MKLPRHALQDHGAALPTLHLAAARGDAAAVAGLLAAGADPLQLDPLMGASPLHLAAQGGSAAVTEALLQYGAFVNLQSHSHGMTPLMISVWHRRPAVAKVLLAHPDIDPTIRSRLGMTAEEMLDTKTAQDAELRAVFDGFHTRVAAARQRQPLLAVLEDEMLSGAEKEARIATLLAEGADPDVVAPVHSARNPGHTPLLIAARDGLAGAVQALLDAGADPTLVDHFMLAHPAHKAAYMGHDVALAALTRHERFAEIADAQGPFNGYTALHDAVWHGHVEAVRLLLEAGVRSDLLGHDGRSAADLARDYGYDEILALLESDSETGLADARRADELTAGRLQ</sequence>
<name>A0ABU3S6W1_9HYPH</name>
<dbReference type="PANTHER" id="PTHR24171:SF8">
    <property type="entry name" value="BRCA1-ASSOCIATED RING DOMAIN PROTEIN 1"/>
    <property type="match status" value="1"/>
</dbReference>
<dbReference type="Gene3D" id="1.25.40.20">
    <property type="entry name" value="Ankyrin repeat-containing domain"/>
    <property type="match status" value="3"/>
</dbReference>
<dbReference type="SMART" id="SM00248">
    <property type="entry name" value="ANK"/>
    <property type="match status" value="6"/>
</dbReference>
<evidence type="ECO:0000256" key="2">
    <source>
        <dbReference type="ARBA" id="ARBA00023043"/>
    </source>
</evidence>
<keyword evidence="6" id="KW-1185">Reference proteome</keyword>
<feature type="repeat" description="ANK" evidence="3">
    <location>
        <begin position="193"/>
        <end position="225"/>
    </location>
</feature>
<dbReference type="PANTHER" id="PTHR24171">
    <property type="entry name" value="ANKYRIN REPEAT DOMAIN-CONTAINING PROTEIN 39-RELATED"/>
    <property type="match status" value="1"/>
</dbReference>
<protein>
    <submittedName>
        <fullName evidence="5">Ankyrin repeat domain-containing protein</fullName>
    </submittedName>
</protein>
<feature type="repeat" description="ANK" evidence="3">
    <location>
        <begin position="264"/>
        <end position="296"/>
    </location>
</feature>
<evidence type="ECO:0000313" key="5">
    <source>
        <dbReference type="EMBL" id="MDU0340539.1"/>
    </source>
</evidence>
<feature type="domain" description="Peptidase A2" evidence="4">
    <location>
        <begin position="210"/>
        <end position="223"/>
    </location>
</feature>
<keyword evidence="2 3" id="KW-0040">ANK repeat</keyword>
<feature type="repeat" description="ANK" evidence="3">
    <location>
        <begin position="47"/>
        <end position="79"/>
    </location>
</feature>
<reference evidence="5 6" key="1">
    <citation type="submission" date="2023-09" db="EMBL/GenBank/DDBJ databases">
        <title>Whole genome shotgun sequencing (WGS) of Bosea sp. ZW T0_25, isolated from stored onions (Allium cepa).</title>
        <authorList>
            <person name="Stoll D.A."/>
            <person name="Huch M."/>
        </authorList>
    </citation>
    <scope>NUCLEOTIDE SEQUENCE [LARGE SCALE GENOMIC DNA]</scope>
    <source>
        <strain evidence="5 6">ZW T0_25</strain>
    </source>
</reference>
<dbReference type="EMBL" id="JAWDID010000014">
    <property type="protein sequence ID" value="MDU0340539.1"/>
    <property type="molecule type" value="Genomic_DNA"/>
</dbReference>
<keyword evidence="1" id="KW-0677">Repeat</keyword>
<dbReference type="Proteomes" id="UP001254257">
    <property type="component" value="Unassembled WGS sequence"/>
</dbReference>
<organism evidence="5 6">
    <name type="scientific">Bosea rubneri</name>
    <dbReference type="NCBI Taxonomy" id="3075434"/>
    <lineage>
        <taxon>Bacteria</taxon>
        <taxon>Pseudomonadati</taxon>
        <taxon>Pseudomonadota</taxon>
        <taxon>Alphaproteobacteria</taxon>
        <taxon>Hyphomicrobiales</taxon>
        <taxon>Boseaceae</taxon>
        <taxon>Bosea</taxon>
    </lineage>
</organism>
<dbReference type="PRINTS" id="PR01415">
    <property type="entry name" value="ANKYRIN"/>
</dbReference>